<comment type="caution">
    <text evidence="1">The sequence shown here is derived from an EMBL/GenBank/DDBJ whole genome shotgun (WGS) entry which is preliminary data.</text>
</comment>
<dbReference type="InterPro" id="IPR027417">
    <property type="entry name" value="P-loop_NTPase"/>
</dbReference>
<dbReference type="RefSeq" id="WP_064023896.1">
    <property type="nucleotide sequence ID" value="NZ_LUUK01000002.1"/>
</dbReference>
<reference evidence="2" key="1">
    <citation type="submission" date="2016-03" db="EMBL/GenBank/DDBJ databases">
        <authorList>
            <person name="Heylen K."/>
            <person name="De Vos P."/>
            <person name="Vekeman B."/>
        </authorList>
    </citation>
    <scope>NUCLEOTIDE SEQUENCE [LARGE SCALE GENOMIC DNA]</scope>
    <source>
        <strain evidence="2">R-45383</strain>
    </source>
</reference>
<dbReference type="Proteomes" id="UP000077628">
    <property type="component" value="Unassembled WGS sequence"/>
</dbReference>
<dbReference type="Gene3D" id="3.40.50.300">
    <property type="entry name" value="P-loop containing nucleotide triphosphate hydrolases"/>
    <property type="match status" value="1"/>
</dbReference>
<organism evidence="1 2">
    <name type="scientific">Methylomonas koyamae</name>
    <dbReference type="NCBI Taxonomy" id="702114"/>
    <lineage>
        <taxon>Bacteria</taxon>
        <taxon>Pseudomonadati</taxon>
        <taxon>Pseudomonadota</taxon>
        <taxon>Gammaproteobacteria</taxon>
        <taxon>Methylococcales</taxon>
        <taxon>Methylococcaceae</taxon>
        <taxon>Methylomonas</taxon>
    </lineage>
</organism>
<dbReference type="Pfam" id="PF13671">
    <property type="entry name" value="AAA_33"/>
    <property type="match status" value="1"/>
</dbReference>
<sequence>MAKVSLIEGPVGAGKSTYSKSLAAETNGIYIALDEWFTLLFGPDRPDAEVVTWYLERKDRVLNLIWKHAGALLASGIDVVLELGLIQRADRQAFYRRIVENGFDLRVFVLSTPENIRRRRVQQRNVERGATFFMVVSDEVFDLANRLWEPPDERETSEYCLEFVSYHSAVPEV</sequence>
<dbReference type="OrthoDB" id="531205at2"/>
<protein>
    <submittedName>
        <fullName evidence="1">Bleomycin resistance protein</fullName>
    </submittedName>
</protein>
<evidence type="ECO:0000313" key="1">
    <source>
        <dbReference type="EMBL" id="OAI29215.1"/>
    </source>
</evidence>
<dbReference type="EMBL" id="LUUK01000002">
    <property type="protein sequence ID" value="OAI29215.1"/>
    <property type="molecule type" value="Genomic_DNA"/>
</dbReference>
<proteinExistence type="predicted"/>
<evidence type="ECO:0000313" key="2">
    <source>
        <dbReference type="Proteomes" id="UP000077628"/>
    </source>
</evidence>
<accession>A0A177PFZ5</accession>
<dbReference type="SUPFAM" id="SSF52540">
    <property type="entry name" value="P-loop containing nucleoside triphosphate hydrolases"/>
    <property type="match status" value="1"/>
</dbReference>
<keyword evidence="2" id="KW-1185">Reference proteome</keyword>
<gene>
    <name evidence="1" type="ORF">A1355_16700</name>
</gene>
<dbReference type="AlphaFoldDB" id="A0A177PFZ5"/>
<name>A0A177PFZ5_9GAMM</name>
<dbReference type="STRING" id="702114.A1355_16700"/>